<dbReference type="AlphaFoldDB" id="A0A5R8Y0M3"/>
<dbReference type="SUPFAM" id="SSF64518">
    <property type="entry name" value="Phase 1 flagellin"/>
    <property type="match status" value="1"/>
</dbReference>
<evidence type="ECO:0000256" key="5">
    <source>
        <dbReference type="ARBA" id="ARBA00022525"/>
    </source>
</evidence>
<sequence>MLKSLNVAQTGLSAAKIAVENVSNNIANENTPGYKKRVVQLSELTLGDSRFTGSGVRADNAYRITSEYMFNNIMKENTKNSYYDEISSIVGNVEQMFKETDTSGFSNDLNRFFQAVENLRTTPSSELYKTTLKTTGSNLVDSLQNLYENIEQQESITYNRLEDNVQEINAILNDIGELNQQMGLSNNSTNDLLDKRDQLEKELSALVDIDVDRTDGDYQLKIGGAIAVRYNTNIREVNLVEDNTTQIDRFATEDANGTAIDSIANGRTFEIQELVLTGASNNNMILDSGITFTPNGESAIALDYDETEGKVLIDGGINGTEPFKITQEGVLTFEVTAQSNGDSFDFKTGDTITITTDADSDLTTFISGSANWTDNGDGTYTANSDNTVNFPDAGDSINVQRTVGTGLSDVDTTITYKFDNTHEVSVTFGDYVLDANGNQVDLDNDGVADQIDETNFIRALKYEINHNTYISEKVTAFNGNYEVDEDGNKIDLFSSDKFLVVEANQDGTDGSFIGRISITTATDGNDTIFKDDYQSVDAENKVYLAVYDSEVNVNSGIIKAQLENLTTTSPNNKIIDYKDKLDSLASALSDIYSKYVVEDNGSYTYGNISTDSYNGTKTVETLGLFSGSTVKTLVFNEEMVNDLDQEDLDYISSMQWKDDIDFDGFAQDGSTQEKSSFSEFFQEVRVNISSDKENNDFLKETQTAVVQSLEASYEQLTKVDSDEEMINLIQFQAAYTANAKIITVVDEMLQTLLGIRR</sequence>
<dbReference type="Pfam" id="PF06429">
    <property type="entry name" value="Flg_bbr_C"/>
    <property type="match status" value="1"/>
</dbReference>
<dbReference type="GO" id="GO:0009424">
    <property type="term" value="C:bacterial-type flagellum hook"/>
    <property type="evidence" value="ECO:0007669"/>
    <property type="project" value="InterPro"/>
</dbReference>
<accession>A0A5R8Y0M3</accession>
<evidence type="ECO:0000259" key="9">
    <source>
        <dbReference type="Pfam" id="PF22638"/>
    </source>
</evidence>
<dbReference type="GO" id="GO:0005576">
    <property type="term" value="C:extracellular region"/>
    <property type="evidence" value="ECO:0007669"/>
    <property type="project" value="UniProtKB-SubCell"/>
</dbReference>
<dbReference type="InterPro" id="IPR053927">
    <property type="entry name" value="FlgK_helical"/>
</dbReference>
<comment type="caution">
    <text evidence="10">The sequence shown here is derived from an EMBL/GenBank/DDBJ whole genome shotgun (WGS) entry which is preliminary data.</text>
</comment>
<keyword evidence="11" id="KW-1185">Reference proteome</keyword>
<evidence type="ECO:0000256" key="6">
    <source>
        <dbReference type="ARBA" id="ARBA00023143"/>
    </source>
</evidence>
<evidence type="ECO:0000256" key="2">
    <source>
        <dbReference type="ARBA" id="ARBA00004613"/>
    </source>
</evidence>
<dbReference type="InterPro" id="IPR002371">
    <property type="entry name" value="FlgK"/>
</dbReference>
<evidence type="ECO:0000256" key="1">
    <source>
        <dbReference type="ARBA" id="ARBA00004365"/>
    </source>
</evidence>
<evidence type="ECO:0000313" key="11">
    <source>
        <dbReference type="Proteomes" id="UP000308901"/>
    </source>
</evidence>
<dbReference type="Pfam" id="PF00460">
    <property type="entry name" value="Flg_bb_rod"/>
    <property type="match status" value="1"/>
</dbReference>
<evidence type="ECO:0000259" key="8">
    <source>
        <dbReference type="Pfam" id="PF06429"/>
    </source>
</evidence>
<dbReference type="EMBL" id="VANU01000003">
    <property type="protein sequence ID" value="TLP38411.1"/>
    <property type="molecule type" value="Genomic_DNA"/>
</dbReference>
<dbReference type="GO" id="GO:0044780">
    <property type="term" value="P:bacterial-type flagellum assembly"/>
    <property type="evidence" value="ECO:0007669"/>
    <property type="project" value="InterPro"/>
</dbReference>
<reference evidence="10 11" key="1">
    <citation type="submission" date="2019-05" db="EMBL/GenBank/DDBJ databases">
        <title>Arcobacter sp. nov., isolated from sea sediment.</title>
        <authorList>
            <person name="Kim W."/>
        </authorList>
    </citation>
    <scope>NUCLEOTIDE SEQUENCE [LARGE SCALE GENOMIC DNA]</scope>
    <source>
        <strain evidence="10 11">CAU 1517</strain>
    </source>
</reference>
<comment type="similarity">
    <text evidence="3">Belongs to the flagella basal body rod proteins family.</text>
</comment>
<feature type="domain" description="Flagellar hook-associated protein FlgK helical" evidence="9">
    <location>
        <begin position="92"/>
        <end position="250"/>
    </location>
</feature>
<dbReference type="PANTHER" id="PTHR30033">
    <property type="entry name" value="FLAGELLAR HOOK-ASSOCIATED PROTEIN 1"/>
    <property type="match status" value="1"/>
</dbReference>
<dbReference type="PANTHER" id="PTHR30033:SF1">
    <property type="entry name" value="FLAGELLAR HOOK-ASSOCIATED PROTEIN 1"/>
    <property type="match status" value="1"/>
</dbReference>
<comment type="subcellular location">
    <subcellularLocation>
        <location evidence="1">Bacterial flagellum</location>
    </subcellularLocation>
    <subcellularLocation>
        <location evidence="2">Secreted</location>
    </subcellularLocation>
</comment>
<dbReference type="RefSeq" id="WP_138152406.1">
    <property type="nucleotide sequence ID" value="NZ_VANU01000003.1"/>
</dbReference>
<evidence type="ECO:0000256" key="3">
    <source>
        <dbReference type="ARBA" id="ARBA00009677"/>
    </source>
</evidence>
<dbReference type="InterPro" id="IPR010930">
    <property type="entry name" value="Flg_bb/hook_C_dom"/>
</dbReference>
<evidence type="ECO:0000256" key="4">
    <source>
        <dbReference type="ARBA" id="ARBA00016244"/>
    </source>
</evidence>
<keyword evidence="6" id="KW-0975">Bacterial flagellum</keyword>
<dbReference type="InterPro" id="IPR001444">
    <property type="entry name" value="Flag_bb_rod_N"/>
</dbReference>
<gene>
    <name evidence="10" type="ORF">FDK22_08035</name>
</gene>
<dbReference type="Proteomes" id="UP000308901">
    <property type="component" value="Unassembled WGS sequence"/>
</dbReference>
<evidence type="ECO:0000259" key="7">
    <source>
        <dbReference type="Pfam" id="PF00460"/>
    </source>
</evidence>
<dbReference type="OrthoDB" id="9802553at2"/>
<dbReference type="Pfam" id="PF22638">
    <property type="entry name" value="FlgK_D1"/>
    <property type="match status" value="1"/>
</dbReference>
<keyword evidence="5" id="KW-0964">Secreted</keyword>
<organism evidence="10 11">
    <name type="scientific">Arcobacter arenosus</name>
    <dbReference type="NCBI Taxonomy" id="2576037"/>
    <lineage>
        <taxon>Bacteria</taxon>
        <taxon>Pseudomonadati</taxon>
        <taxon>Campylobacterota</taxon>
        <taxon>Epsilonproteobacteria</taxon>
        <taxon>Campylobacterales</taxon>
        <taxon>Arcobacteraceae</taxon>
        <taxon>Arcobacter</taxon>
    </lineage>
</organism>
<protein>
    <recommendedName>
        <fullName evidence="4">Flagellar hook-associated protein 1</fullName>
    </recommendedName>
</protein>
<proteinExistence type="inferred from homology"/>
<dbReference type="GO" id="GO:0005198">
    <property type="term" value="F:structural molecule activity"/>
    <property type="evidence" value="ECO:0007669"/>
    <property type="project" value="InterPro"/>
</dbReference>
<name>A0A5R8Y0M3_9BACT</name>
<evidence type="ECO:0000313" key="10">
    <source>
        <dbReference type="EMBL" id="TLP38411.1"/>
    </source>
</evidence>
<feature type="domain" description="Flagellar basal body rod protein N-terminal" evidence="7">
    <location>
        <begin position="5"/>
        <end position="35"/>
    </location>
</feature>
<feature type="domain" description="Flagellar basal-body/hook protein C-terminal" evidence="8">
    <location>
        <begin position="718"/>
        <end position="754"/>
    </location>
</feature>